<accession>A0AAD6CTQ1</accession>
<organism evidence="1 2">
    <name type="scientific">Penicillium frequentans</name>
    <dbReference type="NCBI Taxonomy" id="3151616"/>
    <lineage>
        <taxon>Eukaryota</taxon>
        <taxon>Fungi</taxon>
        <taxon>Dikarya</taxon>
        <taxon>Ascomycota</taxon>
        <taxon>Pezizomycotina</taxon>
        <taxon>Eurotiomycetes</taxon>
        <taxon>Eurotiomycetidae</taxon>
        <taxon>Eurotiales</taxon>
        <taxon>Aspergillaceae</taxon>
        <taxon>Penicillium</taxon>
    </lineage>
</organism>
<proteinExistence type="predicted"/>
<dbReference type="Proteomes" id="UP001220324">
    <property type="component" value="Unassembled WGS sequence"/>
</dbReference>
<dbReference type="EMBL" id="JAQIZZ010000006">
    <property type="protein sequence ID" value="KAJ5538550.1"/>
    <property type="molecule type" value="Genomic_DNA"/>
</dbReference>
<evidence type="ECO:0000313" key="2">
    <source>
        <dbReference type="Proteomes" id="UP001220324"/>
    </source>
</evidence>
<dbReference type="InterPro" id="IPR047975">
    <property type="entry name" value="Heme_bind_FMP"/>
</dbReference>
<dbReference type="NCBIfam" id="NF040572">
    <property type="entry name" value="heme_bind_FMP"/>
    <property type="match status" value="1"/>
</dbReference>
<keyword evidence="2" id="KW-1185">Reference proteome</keyword>
<evidence type="ECO:0000313" key="1">
    <source>
        <dbReference type="EMBL" id="KAJ5538550.1"/>
    </source>
</evidence>
<protein>
    <submittedName>
        <fullName evidence="1">Uncharacterized protein</fullName>
    </submittedName>
</protein>
<name>A0AAD6CTQ1_9EURO</name>
<comment type="caution">
    <text evidence="1">The sequence shown here is derived from an EMBL/GenBank/DDBJ whole genome shotgun (WGS) entry which is preliminary data.</text>
</comment>
<dbReference type="AlphaFoldDB" id="A0AAD6CTQ1"/>
<reference evidence="1 2" key="1">
    <citation type="journal article" date="2023" name="IMA Fungus">
        <title>Comparative genomic study of the Penicillium genus elucidates a diverse pangenome and 15 lateral gene transfer events.</title>
        <authorList>
            <person name="Petersen C."/>
            <person name="Sorensen T."/>
            <person name="Nielsen M.R."/>
            <person name="Sondergaard T.E."/>
            <person name="Sorensen J.L."/>
            <person name="Fitzpatrick D.A."/>
            <person name="Frisvad J.C."/>
            <person name="Nielsen K.L."/>
        </authorList>
    </citation>
    <scope>NUCLEOTIDE SEQUENCE [LARGE SCALE GENOMIC DNA]</scope>
    <source>
        <strain evidence="1 2">IBT 35679</strain>
    </source>
</reference>
<gene>
    <name evidence="1" type="ORF">N7494_008029</name>
</gene>
<sequence length="409" mass="43640">MATIHLPPGFKIDHTQIGRKQRVPGTQPAPLGVLAKLSGSFNGTGLNTIFRPNSGPPPLGTSFPDSVNPVPPTFPSDNVLELNLTTETITFTQPLSKIANRGFGSQPDIFLNGVAYMQTVNDVANIENGGRDATPVGIHFETGMWLNIPSTDNTPVLADSLVRMASIPHGTTINAQCLAPISTTQGPPQISPVNLKPFGVGEMNPKINLNALDVSNADTPRIPQDLSKFVTAGTITQAILDDPNTVLRDAIQGQNITQTIVFTVSTNPPAPEFGGGTANIAFLLGNPAAQVPNSNAFQMDATFWIETVEYSLLVPVYKPGQEPMEIPAPALASGQPGPVFLVHPPYELTSPKPITVTSIQIQYTQVVFMNFDKITWPHISVSTLVPAVPVPVPDSVWDLRENEVASGKL</sequence>